<evidence type="ECO:0000313" key="2">
    <source>
        <dbReference type="EMBL" id="KAK4415979.1"/>
    </source>
</evidence>
<feature type="region of interest" description="Disordered" evidence="1">
    <location>
        <begin position="1"/>
        <end position="30"/>
    </location>
</feature>
<name>A0AAE1XQW5_9LAMI</name>
<evidence type="ECO:0000313" key="3">
    <source>
        <dbReference type="Proteomes" id="UP001293254"/>
    </source>
</evidence>
<feature type="region of interest" description="Disordered" evidence="1">
    <location>
        <begin position="53"/>
        <end position="81"/>
    </location>
</feature>
<feature type="compositionally biased region" description="Basic residues" evidence="1">
    <location>
        <begin position="11"/>
        <end position="22"/>
    </location>
</feature>
<protein>
    <submittedName>
        <fullName evidence="2">Uncharacterized protein</fullName>
    </submittedName>
</protein>
<dbReference type="EMBL" id="JACGWO010000011">
    <property type="protein sequence ID" value="KAK4415979.1"/>
    <property type="molecule type" value="Genomic_DNA"/>
</dbReference>
<keyword evidence="3" id="KW-1185">Reference proteome</keyword>
<evidence type="ECO:0000256" key="1">
    <source>
        <dbReference type="SAM" id="MobiDB-lite"/>
    </source>
</evidence>
<reference evidence="2" key="2">
    <citation type="journal article" date="2024" name="Plant">
        <title>Genomic evolution and insights into agronomic trait innovations of Sesamum species.</title>
        <authorList>
            <person name="Miao H."/>
            <person name="Wang L."/>
            <person name="Qu L."/>
            <person name="Liu H."/>
            <person name="Sun Y."/>
            <person name="Le M."/>
            <person name="Wang Q."/>
            <person name="Wei S."/>
            <person name="Zheng Y."/>
            <person name="Lin W."/>
            <person name="Duan Y."/>
            <person name="Cao H."/>
            <person name="Xiong S."/>
            <person name="Wang X."/>
            <person name="Wei L."/>
            <person name="Li C."/>
            <person name="Ma Q."/>
            <person name="Ju M."/>
            <person name="Zhao R."/>
            <person name="Li G."/>
            <person name="Mu C."/>
            <person name="Tian Q."/>
            <person name="Mei H."/>
            <person name="Zhang T."/>
            <person name="Gao T."/>
            <person name="Zhang H."/>
        </authorList>
    </citation>
    <scope>NUCLEOTIDE SEQUENCE</scope>
    <source>
        <strain evidence="2">3651</strain>
    </source>
</reference>
<accession>A0AAE1XQW5</accession>
<dbReference type="AlphaFoldDB" id="A0AAE1XQW5"/>
<organism evidence="2 3">
    <name type="scientific">Sesamum alatum</name>
    <dbReference type="NCBI Taxonomy" id="300844"/>
    <lineage>
        <taxon>Eukaryota</taxon>
        <taxon>Viridiplantae</taxon>
        <taxon>Streptophyta</taxon>
        <taxon>Embryophyta</taxon>
        <taxon>Tracheophyta</taxon>
        <taxon>Spermatophyta</taxon>
        <taxon>Magnoliopsida</taxon>
        <taxon>eudicotyledons</taxon>
        <taxon>Gunneridae</taxon>
        <taxon>Pentapetalae</taxon>
        <taxon>asterids</taxon>
        <taxon>lamiids</taxon>
        <taxon>Lamiales</taxon>
        <taxon>Pedaliaceae</taxon>
        <taxon>Sesamum</taxon>
    </lineage>
</organism>
<dbReference type="Proteomes" id="UP001293254">
    <property type="component" value="Unassembled WGS sequence"/>
</dbReference>
<gene>
    <name evidence="2" type="ORF">Salat_2705300</name>
</gene>
<sequence length="115" mass="12455">MFSSSTPSRRAQIRPRCHHHTVRSPPHPPLTYLPLMPQRKGATAIDLAPRNEATTNFQGQSSVGTTSVSNSAATREDGPQVATAAEKQFEGARRYMLPEFKAMGVGTQKSDGCDS</sequence>
<comment type="caution">
    <text evidence="2">The sequence shown here is derived from an EMBL/GenBank/DDBJ whole genome shotgun (WGS) entry which is preliminary data.</text>
</comment>
<reference evidence="2" key="1">
    <citation type="submission" date="2020-06" db="EMBL/GenBank/DDBJ databases">
        <authorList>
            <person name="Li T."/>
            <person name="Hu X."/>
            <person name="Zhang T."/>
            <person name="Song X."/>
            <person name="Zhang H."/>
            <person name="Dai N."/>
            <person name="Sheng W."/>
            <person name="Hou X."/>
            <person name="Wei L."/>
        </authorList>
    </citation>
    <scope>NUCLEOTIDE SEQUENCE</scope>
    <source>
        <strain evidence="2">3651</strain>
        <tissue evidence="2">Leaf</tissue>
    </source>
</reference>
<feature type="compositionally biased region" description="Polar residues" evidence="1">
    <location>
        <begin position="53"/>
        <end position="73"/>
    </location>
</feature>
<proteinExistence type="predicted"/>